<comment type="caution">
    <text evidence="11">The sequence shown here is derived from an EMBL/GenBank/DDBJ whole genome shotgun (WGS) entry which is preliminary data.</text>
</comment>
<keyword evidence="3" id="KW-0678">Repressor</keyword>
<keyword evidence="6" id="KW-0804">Transcription</keyword>
<evidence type="ECO:0000256" key="5">
    <source>
        <dbReference type="ARBA" id="ARBA00023015"/>
    </source>
</evidence>
<proteinExistence type="inferred from homology"/>
<dbReference type="RefSeq" id="WP_142903206.1">
    <property type="nucleotide sequence ID" value="NZ_ML660089.1"/>
</dbReference>
<accession>A0A545U3U4</accession>
<evidence type="ECO:0000313" key="12">
    <source>
        <dbReference type="Proteomes" id="UP000319732"/>
    </source>
</evidence>
<evidence type="ECO:0000259" key="10">
    <source>
        <dbReference type="Pfam" id="PF04316"/>
    </source>
</evidence>
<dbReference type="InterPro" id="IPR007412">
    <property type="entry name" value="FlgM"/>
</dbReference>
<dbReference type="SUPFAM" id="SSF101498">
    <property type="entry name" value="Anti-sigma factor FlgM"/>
    <property type="match status" value="1"/>
</dbReference>
<dbReference type="Pfam" id="PF04316">
    <property type="entry name" value="FlgM"/>
    <property type="match status" value="1"/>
</dbReference>
<keyword evidence="12" id="KW-1185">Reference proteome</keyword>
<keyword evidence="5" id="KW-0805">Transcription regulation</keyword>
<evidence type="ECO:0000256" key="6">
    <source>
        <dbReference type="ARBA" id="ARBA00023163"/>
    </source>
</evidence>
<comment type="function">
    <text evidence="7">Responsible for the coupling of flagellin expression to flagellar assembly by preventing expression of the flagellin genes when a component of the middle class of proteins is defective. It negatively regulates flagellar genes by inhibiting the activity of FliA by directly binding to FliA.</text>
</comment>
<evidence type="ECO:0000256" key="8">
    <source>
        <dbReference type="ARBA" id="ARBA00030117"/>
    </source>
</evidence>
<dbReference type="GO" id="GO:0044781">
    <property type="term" value="P:bacterial-type flagellum organization"/>
    <property type="evidence" value="ECO:0007669"/>
    <property type="project" value="UniProtKB-KW"/>
</dbReference>
<keyword evidence="4" id="KW-1005">Bacterial flagellum biogenesis</keyword>
<dbReference type="OrthoDB" id="5298032at2"/>
<dbReference type="EMBL" id="VHSG01000006">
    <property type="protein sequence ID" value="TQV84126.1"/>
    <property type="molecule type" value="Genomic_DNA"/>
</dbReference>
<dbReference type="InterPro" id="IPR031316">
    <property type="entry name" value="FlgM_C"/>
</dbReference>
<name>A0A545U3U4_9GAMM</name>
<dbReference type="NCBIfam" id="TIGR03824">
    <property type="entry name" value="FlgM_jcvi"/>
    <property type="match status" value="1"/>
</dbReference>
<evidence type="ECO:0000256" key="3">
    <source>
        <dbReference type="ARBA" id="ARBA00022491"/>
    </source>
</evidence>
<evidence type="ECO:0000256" key="2">
    <source>
        <dbReference type="ARBA" id="ARBA00017823"/>
    </source>
</evidence>
<organism evidence="11 12">
    <name type="scientific">Exilibacterium tricleocarpae</name>
    <dbReference type="NCBI Taxonomy" id="2591008"/>
    <lineage>
        <taxon>Bacteria</taxon>
        <taxon>Pseudomonadati</taxon>
        <taxon>Pseudomonadota</taxon>
        <taxon>Gammaproteobacteria</taxon>
        <taxon>Cellvibrionales</taxon>
        <taxon>Cellvibrionaceae</taxon>
        <taxon>Exilibacterium</taxon>
    </lineage>
</organism>
<protein>
    <recommendedName>
        <fullName evidence="2">Negative regulator of flagellin synthesis</fullName>
    </recommendedName>
    <alternativeName>
        <fullName evidence="8">Anti-sigma-28 factor</fullName>
    </alternativeName>
</protein>
<evidence type="ECO:0000256" key="4">
    <source>
        <dbReference type="ARBA" id="ARBA00022795"/>
    </source>
</evidence>
<feature type="region of interest" description="Disordered" evidence="9">
    <location>
        <begin position="1"/>
        <end position="45"/>
    </location>
</feature>
<keyword evidence="11" id="KW-0966">Cell projection</keyword>
<keyword evidence="11" id="KW-0969">Cilium</keyword>
<dbReference type="InterPro" id="IPR035890">
    <property type="entry name" value="Anti-sigma-28_factor_FlgM_sf"/>
</dbReference>
<dbReference type="GO" id="GO:0045892">
    <property type="term" value="P:negative regulation of DNA-templated transcription"/>
    <property type="evidence" value="ECO:0007669"/>
    <property type="project" value="InterPro"/>
</dbReference>
<reference evidence="11 12" key="1">
    <citation type="submission" date="2019-06" db="EMBL/GenBank/DDBJ databases">
        <title>Whole genome sequence for Cellvibrionaceae sp. R142.</title>
        <authorList>
            <person name="Wang G."/>
        </authorList>
    </citation>
    <scope>NUCLEOTIDE SEQUENCE [LARGE SCALE GENOMIC DNA]</scope>
    <source>
        <strain evidence="11 12">R142</strain>
    </source>
</reference>
<gene>
    <name evidence="11" type="primary">flgM</name>
    <name evidence="11" type="ORF">FKG94_05540</name>
</gene>
<sequence length="104" mass="10745">MVINSNNGINPPGAEANRGKTGAAGNSTATAKSGAQATGGKDREDVVLSREAQALARLEARIQTTADVDTDKVDAIKAAIAGGRFEVNAERIAERLLQQDDLLG</sequence>
<dbReference type="AlphaFoldDB" id="A0A545U3U4"/>
<evidence type="ECO:0000256" key="1">
    <source>
        <dbReference type="ARBA" id="ARBA00005322"/>
    </source>
</evidence>
<comment type="similarity">
    <text evidence="1">Belongs to the FlgM family.</text>
</comment>
<evidence type="ECO:0000313" key="11">
    <source>
        <dbReference type="EMBL" id="TQV84126.1"/>
    </source>
</evidence>
<keyword evidence="11" id="KW-0282">Flagellum</keyword>
<evidence type="ECO:0000256" key="9">
    <source>
        <dbReference type="SAM" id="MobiDB-lite"/>
    </source>
</evidence>
<feature type="domain" description="Anti-sigma-28 factor FlgM C-terminal" evidence="10">
    <location>
        <begin position="46"/>
        <end position="98"/>
    </location>
</feature>
<evidence type="ECO:0000256" key="7">
    <source>
        <dbReference type="ARBA" id="ARBA00024739"/>
    </source>
</evidence>
<feature type="compositionally biased region" description="Polar residues" evidence="9">
    <location>
        <begin position="24"/>
        <end position="36"/>
    </location>
</feature>
<dbReference type="Proteomes" id="UP000319732">
    <property type="component" value="Unassembled WGS sequence"/>
</dbReference>